<evidence type="ECO:0000313" key="1">
    <source>
        <dbReference type="EMBL" id="TYP69558.1"/>
    </source>
</evidence>
<dbReference type="InterPro" id="IPR012347">
    <property type="entry name" value="Ferritin-like"/>
</dbReference>
<organism evidence="1 2">
    <name type="scientific">Paenibacillus methanolicus</name>
    <dbReference type="NCBI Taxonomy" id="582686"/>
    <lineage>
        <taxon>Bacteria</taxon>
        <taxon>Bacillati</taxon>
        <taxon>Bacillota</taxon>
        <taxon>Bacilli</taxon>
        <taxon>Bacillales</taxon>
        <taxon>Paenibacillaceae</taxon>
        <taxon>Paenibacillus</taxon>
    </lineage>
</organism>
<dbReference type="InterPro" id="IPR021617">
    <property type="entry name" value="DUF3231"/>
</dbReference>
<dbReference type="EMBL" id="VNHS01000014">
    <property type="protein sequence ID" value="TYP69558.1"/>
    <property type="molecule type" value="Genomic_DNA"/>
</dbReference>
<gene>
    <name evidence="1" type="ORF">BCM02_11474</name>
</gene>
<name>A0A5S5BT85_9BACL</name>
<keyword evidence="2" id="KW-1185">Reference proteome</keyword>
<evidence type="ECO:0000313" key="2">
    <source>
        <dbReference type="Proteomes" id="UP000323257"/>
    </source>
</evidence>
<protein>
    <submittedName>
        <fullName evidence="1">Uncharacterized protein DUF3231</fullName>
    </submittedName>
</protein>
<dbReference type="OrthoDB" id="1675670at2"/>
<sequence>MKERHLTAAEVAPIWTGFLGDSMANGVLRYFIATAEEREVKDLLKYALGMTEDHMAFKKELEKRGEIVLPLAFSEQDVHVDAPRLFSDLIMLYYMRQMGIGGTVAYSLALATSTRADLREFFNQNLKTAAELLERATTMLLDKGFYMRAPILAPAPAEKVRKEGWLNGLLGDRRPLNAVEITHLHLNTLSNGLGKALMIGFSQTAKSKEVRDFTIRARDIASKHIDVFSQFLKDDQLPAPGAFEAEVTASTEAPFTDKFILFHTLSLTAIGIGNYGSAASASPRRDLASAYLRFAAEVGTFADDGAELMIEKGWLEKIPGAIERDALIPS</sequence>
<dbReference type="Pfam" id="PF11553">
    <property type="entry name" value="DUF3231"/>
    <property type="match status" value="2"/>
</dbReference>
<dbReference type="RefSeq" id="WP_148932948.1">
    <property type="nucleotide sequence ID" value="NZ_VNHS01000014.1"/>
</dbReference>
<dbReference type="Proteomes" id="UP000323257">
    <property type="component" value="Unassembled WGS sequence"/>
</dbReference>
<dbReference type="Gene3D" id="1.20.1260.10">
    <property type="match status" value="2"/>
</dbReference>
<reference evidence="1 2" key="1">
    <citation type="submission" date="2019-07" db="EMBL/GenBank/DDBJ databases">
        <title>Genomic Encyclopedia of Type Strains, Phase III (KMG-III): the genomes of soil and plant-associated and newly described type strains.</title>
        <authorList>
            <person name="Whitman W."/>
        </authorList>
    </citation>
    <scope>NUCLEOTIDE SEQUENCE [LARGE SCALE GENOMIC DNA]</scope>
    <source>
        <strain evidence="1 2">BL24</strain>
    </source>
</reference>
<comment type="caution">
    <text evidence="1">The sequence shown here is derived from an EMBL/GenBank/DDBJ whole genome shotgun (WGS) entry which is preliminary data.</text>
</comment>
<accession>A0A5S5BT85</accession>
<proteinExistence type="predicted"/>
<dbReference type="AlphaFoldDB" id="A0A5S5BT85"/>